<protein>
    <submittedName>
        <fullName evidence="7">2Fe-2S ferredoxin isoform X2</fullName>
    </submittedName>
</protein>
<dbReference type="InterPro" id="IPR001041">
    <property type="entry name" value="2Fe-2S_ferredoxin-type"/>
</dbReference>
<dbReference type="InterPro" id="IPR012675">
    <property type="entry name" value="Beta-grasp_dom_sf"/>
</dbReference>
<dbReference type="EMBL" id="OX597815">
    <property type="protein sequence ID" value="CAI9717705.1"/>
    <property type="molecule type" value="Genomic_DNA"/>
</dbReference>
<dbReference type="InterPro" id="IPR036010">
    <property type="entry name" value="2Fe-2S_ferredoxin-like_sf"/>
</dbReference>
<dbReference type="GO" id="GO:0005739">
    <property type="term" value="C:mitochondrion"/>
    <property type="evidence" value="ECO:0007669"/>
    <property type="project" value="TreeGrafter"/>
</dbReference>
<dbReference type="Proteomes" id="UP001162480">
    <property type="component" value="Chromosome 2"/>
</dbReference>
<keyword evidence="4" id="KW-0411">Iron-sulfur</keyword>
<evidence type="ECO:0000256" key="5">
    <source>
        <dbReference type="ARBA" id="ARBA00034078"/>
    </source>
</evidence>
<comment type="cofactor">
    <cofactor evidence="5">
        <name>[2Fe-2S] cluster</name>
        <dbReference type="ChEBI" id="CHEBI:190135"/>
    </cofactor>
</comment>
<reference evidence="7" key="1">
    <citation type="submission" date="2023-08" db="EMBL/GenBank/DDBJ databases">
        <authorList>
            <person name="Alioto T."/>
            <person name="Alioto T."/>
            <person name="Gomez Garrido J."/>
        </authorList>
    </citation>
    <scope>NUCLEOTIDE SEQUENCE</scope>
</reference>
<evidence type="ECO:0000313" key="8">
    <source>
        <dbReference type="Proteomes" id="UP001162480"/>
    </source>
</evidence>
<dbReference type="Gene3D" id="3.10.20.30">
    <property type="match status" value="1"/>
</dbReference>
<keyword evidence="3" id="KW-0408">Iron</keyword>
<dbReference type="InterPro" id="IPR001055">
    <property type="entry name" value="Adrenodoxin-like"/>
</dbReference>
<evidence type="ECO:0000256" key="2">
    <source>
        <dbReference type="ARBA" id="ARBA00022723"/>
    </source>
</evidence>
<dbReference type="SUPFAM" id="SSF54292">
    <property type="entry name" value="2Fe-2S ferredoxin-like"/>
    <property type="match status" value="1"/>
</dbReference>
<keyword evidence="8" id="KW-1185">Reference proteome</keyword>
<dbReference type="PANTHER" id="PTHR23426">
    <property type="entry name" value="FERREDOXIN/ADRENODOXIN"/>
    <property type="match status" value="1"/>
</dbReference>
<dbReference type="PROSITE" id="PS51085">
    <property type="entry name" value="2FE2S_FER_2"/>
    <property type="match status" value="1"/>
</dbReference>
<keyword evidence="2" id="KW-0479">Metal-binding</keyword>
<keyword evidence="1" id="KW-0001">2Fe-2S</keyword>
<proteinExistence type="predicted"/>
<name>A0AA36AK57_OCTVU</name>
<evidence type="ECO:0000313" key="7">
    <source>
        <dbReference type="EMBL" id="CAI9717705.1"/>
    </source>
</evidence>
<sequence length="261" mass="29103">MYDLKRKSCVLSSCDTFAGDNNTRNGDFTTSAKKQRPSSNKFISTCVESGADNKLSLDNINSCAVVTNSCLPQGHINHILSRLYSRLGSTLENQTNIRLNLRITLLMSRFVAVAFRSACRLLNTSRPLTSKRDTQYTSVRNFLVTQSKTKDKITIYFIDRDGDRITVTANIDETLLDVALRNDIDLEGACEGTMACSTCHVILPKHIYNAELPSDEEQDLLDMAYGLTDTSRLGCQVYVTEDMDGVEIKIPTETNDIRGFS</sequence>
<dbReference type="AlphaFoldDB" id="A0AA36AK57"/>
<dbReference type="GO" id="GO:0051537">
    <property type="term" value="F:2 iron, 2 sulfur cluster binding"/>
    <property type="evidence" value="ECO:0007669"/>
    <property type="project" value="UniProtKB-KW"/>
</dbReference>
<dbReference type="GO" id="GO:0009055">
    <property type="term" value="F:electron transfer activity"/>
    <property type="evidence" value="ECO:0007669"/>
    <property type="project" value="TreeGrafter"/>
</dbReference>
<feature type="domain" description="2Fe-2S ferredoxin-type" evidence="6">
    <location>
        <begin position="151"/>
        <end position="254"/>
    </location>
</feature>
<dbReference type="PANTHER" id="PTHR23426:SF76">
    <property type="entry name" value="ADRENODOXIN-LIKE PROTEIN 2, MITOCHONDRIAL"/>
    <property type="match status" value="1"/>
</dbReference>
<evidence type="ECO:0000256" key="1">
    <source>
        <dbReference type="ARBA" id="ARBA00022714"/>
    </source>
</evidence>
<evidence type="ECO:0000259" key="6">
    <source>
        <dbReference type="PROSITE" id="PS51085"/>
    </source>
</evidence>
<dbReference type="PROSITE" id="PS00814">
    <property type="entry name" value="ADX"/>
    <property type="match status" value="1"/>
</dbReference>
<gene>
    <name evidence="7" type="ORF">OCTVUL_1B005226</name>
</gene>
<evidence type="ECO:0000256" key="4">
    <source>
        <dbReference type="ARBA" id="ARBA00023014"/>
    </source>
</evidence>
<accession>A0AA36AK57</accession>
<evidence type="ECO:0000256" key="3">
    <source>
        <dbReference type="ARBA" id="ARBA00023004"/>
    </source>
</evidence>
<dbReference type="Pfam" id="PF00111">
    <property type="entry name" value="Fer2"/>
    <property type="match status" value="1"/>
</dbReference>
<dbReference type="GO" id="GO:0140647">
    <property type="term" value="P:P450-containing electron transport chain"/>
    <property type="evidence" value="ECO:0007669"/>
    <property type="project" value="InterPro"/>
</dbReference>
<dbReference type="InterPro" id="IPR018298">
    <property type="entry name" value="Adrenodoxin_Fe-S_BS"/>
</dbReference>
<organism evidence="7 8">
    <name type="scientific">Octopus vulgaris</name>
    <name type="common">Common octopus</name>
    <dbReference type="NCBI Taxonomy" id="6645"/>
    <lineage>
        <taxon>Eukaryota</taxon>
        <taxon>Metazoa</taxon>
        <taxon>Spiralia</taxon>
        <taxon>Lophotrochozoa</taxon>
        <taxon>Mollusca</taxon>
        <taxon>Cephalopoda</taxon>
        <taxon>Coleoidea</taxon>
        <taxon>Octopodiformes</taxon>
        <taxon>Octopoda</taxon>
        <taxon>Incirrata</taxon>
        <taxon>Octopodidae</taxon>
        <taxon>Octopus</taxon>
    </lineage>
</organism>
<dbReference type="CDD" id="cd00207">
    <property type="entry name" value="fer2"/>
    <property type="match status" value="1"/>
</dbReference>
<dbReference type="GO" id="GO:0046872">
    <property type="term" value="F:metal ion binding"/>
    <property type="evidence" value="ECO:0007669"/>
    <property type="project" value="UniProtKB-KW"/>
</dbReference>
<dbReference type="PRINTS" id="PR00355">
    <property type="entry name" value="ADRENODOXIN"/>
</dbReference>